<keyword evidence="1" id="KW-0732">Signal</keyword>
<proteinExistence type="predicted"/>
<evidence type="ECO:0000313" key="3">
    <source>
        <dbReference type="Proteomes" id="UP000775213"/>
    </source>
</evidence>
<dbReference type="Proteomes" id="UP000775213">
    <property type="component" value="Unassembled WGS sequence"/>
</dbReference>
<keyword evidence="3" id="KW-1185">Reference proteome</keyword>
<sequence length="67" mass="7536">MRGLRGRWNAVLLSTLNLKMGGLGLPGLLNPLMAEKTRERRHPRPFVKTKNTLFVIPPRPPTSCSGW</sequence>
<evidence type="ECO:0000313" key="2">
    <source>
        <dbReference type="EMBL" id="KAH0446301.1"/>
    </source>
</evidence>
<organism evidence="2 3">
    <name type="scientific">Dendrobium chrysotoxum</name>
    <name type="common">Orchid</name>
    <dbReference type="NCBI Taxonomy" id="161865"/>
    <lineage>
        <taxon>Eukaryota</taxon>
        <taxon>Viridiplantae</taxon>
        <taxon>Streptophyta</taxon>
        <taxon>Embryophyta</taxon>
        <taxon>Tracheophyta</taxon>
        <taxon>Spermatophyta</taxon>
        <taxon>Magnoliopsida</taxon>
        <taxon>Liliopsida</taxon>
        <taxon>Asparagales</taxon>
        <taxon>Orchidaceae</taxon>
        <taxon>Epidendroideae</taxon>
        <taxon>Malaxideae</taxon>
        <taxon>Dendrobiinae</taxon>
        <taxon>Dendrobium</taxon>
    </lineage>
</organism>
<comment type="caution">
    <text evidence="2">The sequence shown here is derived from an EMBL/GenBank/DDBJ whole genome shotgun (WGS) entry which is preliminary data.</text>
</comment>
<feature type="signal peptide" evidence="1">
    <location>
        <begin position="1"/>
        <end position="24"/>
    </location>
</feature>
<feature type="chain" id="PRO_5043820972" evidence="1">
    <location>
        <begin position="25"/>
        <end position="67"/>
    </location>
</feature>
<evidence type="ECO:0000256" key="1">
    <source>
        <dbReference type="SAM" id="SignalP"/>
    </source>
</evidence>
<dbReference type="AlphaFoldDB" id="A0AAV7FRF4"/>
<name>A0AAV7FRF4_DENCH</name>
<dbReference type="EMBL" id="JAGFBR010000222">
    <property type="protein sequence ID" value="KAH0446301.1"/>
    <property type="molecule type" value="Genomic_DNA"/>
</dbReference>
<accession>A0AAV7FRF4</accession>
<gene>
    <name evidence="2" type="ORF">IEQ34_024858</name>
</gene>
<protein>
    <submittedName>
        <fullName evidence="2">Uncharacterized protein</fullName>
    </submittedName>
</protein>
<reference evidence="2 3" key="1">
    <citation type="journal article" date="2021" name="Hortic Res">
        <title>Chromosome-scale assembly of the Dendrobium chrysotoxum genome enhances the understanding of orchid evolution.</title>
        <authorList>
            <person name="Zhang Y."/>
            <person name="Zhang G.Q."/>
            <person name="Zhang D."/>
            <person name="Liu X.D."/>
            <person name="Xu X.Y."/>
            <person name="Sun W.H."/>
            <person name="Yu X."/>
            <person name="Zhu X."/>
            <person name="Wang Z.W."/>
            <person name="Zhao X."/>
            <person name="Zhong W.Y."/>
            <person name="Chen H."/>
            <person name="Yin W.L."/>
            <person name="Huang T."/>
            <person name="Niu S.C."/>
            <person name="Liu Z.J."/>
        </authorList>
    </citation>
    <scope>NUCLEOTIDE SEQUENCE [LARGE SCALE GENOMIC DNA]</scope>
    <source>
        <strain evidence="2">Lindl</strain>
    </source>
</reference>